<evidence type="ECO:0000313" key="1">
    <source>
        <dbReference type="EMBL" id="MQL69016.1"/>
    </source>
</evidence>
<keyword evidence="2" id="KW-1185">Reference proteome</keyword>
<name>A0A843TFI8_COLES</name>
<organism evidence="1 2">
    <name type="scientific">Colocasia esculenta</name>
    <name type="common">Wild taro</name>
    <name type="synonym">Arum esculentum</name>
    <dbReference type="NCBI Taxonomy" id="4460"/>
    <lineage>
        <taxon>Eukaryota</taxon>
        <taxon>Viridiplantae</taxon>
        <taxon>Streptophyta</taxon>
        <taxon>Embryophyta</taxon>
        <taxon>Tracheophyta</taxon>
        <taxon>Spermatophyta</taxon>
        <taxon>Magnoliopsida</taxon>
        <taxon>Liliopsida</taxon>
        <taxon>Araceae</taxon>
        <taxon>Aroideae</taxon>
        <taxon>Colocasieae</taxon>
        <taxon>Colocasia</taxon>
    </lineage>
</organism>
<evidence type="ECO:0000313" key="2">
    <source>
        <dbReference type="Proteomes" id="UP000652761"/>
    </source>
</evidence>
<dbReference type="OrthoDB" id="26681at2759"/>
<accession>A0A843TFI8</accession>
<proteinExistence type="predicted"/>
<reference evidence="1" key="1">
    <citation type="submission" date="2017-07" db="EMBL/GenBank/DDBJ databases">
        <title>Taro Niue Genome Assembly and Annotation.</title>
        <authorList>
            <person name="Atibalentja N."/>
            <person name="Keating K."/>
            <person name="Fields C.J."/>
        </authorList>
    </citation>
    <scope>NUCLEOTIDE SEQUENCE</scope>
    <source>
        <strain evidence="1">Niue_2</strain>
        <tissue evidence="1">Leaf</tissue>
    </source>
</reference>
<protein>
    <submittedName>
        <fullName evidence="1">Uncharacterized protein</fullName>
    </submittedName>
</protein>
<dbReference type="EMBL" id="NMUH01000027">
    <property type="protein sequence ID" value="MQL69016.1"/>
    <property type="molecule type" value="Genomic_DNA"/>
</dbReference>
<dbReference type="Proteomes" id="UP000652761">
    <property type="component" value="Unassembled WGS sequence"/>
</dbReference>
<dbReference type="AlphaFoldDB" id="A0A843TFI8"/>
<sequence length="242" mass="26748">MNIVKGVADLLRRSTGTQAGEGSQWGQGDRFSAPSTRICFGDVGEEAVLKSLWQRYVNAIDKMEKRKWLQVFLMQFIQTYKNWEPDKDSLSDSMPTHPSSEYASGFQGVVIGCSAGHPSEVILILIQELTRITALITDMNSSSTDSSADLSFSIEGLYILNSFDIITRSIHNCRVFSYYGGVQKVIALLKAKMLTTSHYQCLLFLSLLLASLHLMMAMSPAPSPAADTNSTVHHILVLFGFP</sequence>
<gene>
    <name evidence="1" type="ORF">Taro_001293</name>
</gene>
<comment type="caution">
    <text evidence="1">The sequence shown here is derived from an EMBL/GenBank/DDBJ whole genome shotgun (WGS) entry which is preliminary data.</text>
</comment>